<evidence type="ECO:0000256" key="1">
    <source>
        <dbReference type="SAM" id="MobiDB-lite"/>
    </source>
</evidence>
<keyword evidence="3" id="KW-0732">Signal</keyword>
<dbReference type="AlphaFoldDB" id="A0A7S0F792"/>
<evidence type="ECO:0008006" key="5">
    <source>
        <dbReference type="Google" id="ProtNLM"/>
    </source>
</evidence>
<evidence type="ECO:0000256" key="2">
    <source>
        <dbReference type="SAM" id="Phobius"/>
    </source>
</evidence>
<keyword evidence="2" id="KW-1133">Transmembrane helix</keyword>
<reference evidence="4" key="1">
    <citation type="submission" date="2021-01" db="EMBL/GenBank/DDBJ databases">
        <authorList>
            <person name="Corre E."/>
            <person name="Pelletier E."/>
            <person name="Niang G."/>
            <person name="Scheremetjew M."/>
            <person name="Finn R."/>
            <person name="Kale V."/>
            <person name="Holt S."/>
            <person name="Cochrane G."/>
            <person name="Meng A."/>
            <person name="Brown T."/>
            <person name="Cohen L."/>
        </authorList>
    </citation>
    <scope>NUCLEOTIDE SEQUENCE</scope>
    <source>
        <strain evidence="4">B593</strain>
    </source>
</reference>
<evidence type="ECO:0000313" key="4">
    <source>
        <dbReference type="EMBL" id="CAD8343472.1"/>
    </source>
</evidence>
<name>A0A7S0F792_9STRA</name>
<keyword evidence="2" id="KW-0472">Membrane</keyword>
<feature type="region of interest" description="Disordered" evidence="1">
    <location>
        <begin position="178"/>
        <end position="207"/>
    </location>
</feature>
<feature type="chain" id="PRO_5031488272" description="Tudor domain-containing protein" evidence="3">
    <location>
        <begin position="20"/>
        <end position="479"/>
    </location>
</feature>
<feature type="transmembrane region" description="Helical" evidence="2">
    <location>
        <begin position="427"/>
        <end position="448"/>
    </location>
</feature>
<feature type="compositionally biased region" description="Acidic residues" evidence="1">
    <location>
        <begin position="180"/>
        <end position="192"/>
    </location>
</feature>
<evidence type="ECO:0000256" key="3">
    <source>
        <dbReference type="SAM" id="SignalP"/>
    </source>
</evidence>
<protein>
    <recommendedName>
        <fullName evidence="5">Tudor domain-containing protein</fullName>
    </recommendedName>
</protein>
<gene>
    <name evidence="4" type="ORF">PARE0329_LOCUS107</name>
</gene>
<sequence>MKTFQVIAILCTALSVASAADLETKAVVVASPAKNDAVALIPTETRKLQDGKSWDNGTKVYKEFPNEGWWSGTITSFSQATGMYTITWEDGSTDYYDDSTEVDQMVAWAQADPQNNPAGATDVSGAYPAGTPVSVFEDGDWYDGIVIKYGSNTYTIQWDEDDEIEEVAAGPIMDQMVMDADGDDDAPPDDYEASATSAPSDGASDASVEVGADVSYYDDEDEEWVDGTITAYKNNVYTVTWEDGETDQYDDNGEDLDELTQAVFDAYGDDDDWGDDDYQPVSGPKYPVGTPVSDFEDEQWIMGEVVDFQDGSYIVQWDDEDDVEYYDSHNAEDMQELKKMSKWANGDDDAPPDEFFEDEDLWLIGTPVAIQEDDKLWYGEIDGWNSGAYSVSWDNGEQEWLDNEDLVNQMVANAVENPKGMSGAGKFFLSLFVISVCGVGSVYGYKYYQKYQTEKKFSREVEAEDGGFRDRPDNLPKII</sequence>
<dbReference type="EMBL" id="HBEH01000182">
    <property type="protein sequence ID" value="CAD8343472.1"/>
    <property type="molecule type" value="Transcribed_RNA"/>
</dbReference>
<keyword evidence="2" id="KW-0812">Transmembrane</keyword>
<accession>A0A7S0F792</accession>
<feature type="signal peptide" evidence="3">
    <location>
        <begin position="1"/>
        <end position="19"/>
    </location>
</feature>
<proteinExistence type="predicted"/>
<organism evidence="4">
    <name type="scientific">Pseudo-nitzschia arenysensis</name>
    <dbReference type="NCBI Taxonomy" id="697910"/>
    <lineage>
        <taxon>Eukaryota</taxon>
        <taxon>Sar</taxon>
        <taxon>Stramenopiles</taxon>
        <taxon>Ochrophyta</taxon>
        <taxon>Bacillariophyta</taxon>
        <taxon>Bacillariophyceae</taxon>
        <taxon>Bacillariophycidae</taxon>
        <taxon>Bacillariales</taxon>
        <taxon>Bacillariaceae</taxon>
        <taxon>Pseudo-nitzschia</taxon>
    </lineage>
</organism>